<dbReference type="Gene3D" id="3.40.50.1820">
    <property type="entry name" value="alpha/beta hydrolase"/>
    <property type="match status" value="1"/>
</dbReference>
<dbReference type="PANTHER" id="PTHR43358">
    <property type="entry name" value="ALPHA/BETA-HYDROLASE"/>
    <property type="match status" value="1"/>
</dbReference>
<accession>M1Q0W8</accession>
<sequence length="210" mass="24136">MFKKKVKVSLIIIIILAFILFGLITWQSHSIIKQMANIRVEKDSELIHKYQDEIDRIEIENSEGIKISSWRFKEQEPKGIVIILHGMHGQDASSLLDFGHFFNKAKYEAFCMDFRAHGKSEGNEIGFGYTEVKDVIALLSWIKKEPRYENKRVILYGISMGGATAINVATKRQDVSMVISASAFKSYTDTFLDSMRKENVPELVVKMFKY</sequence>
<evidence type="ECO:0000313" key="2">
    <source>
        <dbReference type="EMBL" id="AGF92877.1"/>
    </source>
</evidence>
<organism evidence="2">
    <name type="scientific">uncultured organism</name>
    <dbReference type="NCBI Taxonomy" id="155900"/>
    <lineage>
        <taxon>unclassified sequences</taxon>
        <taxon>environmental samples</taxon>
    </lineage>
</organism>
<dbReference type="SUPFAM" id="SSF53474">
    <property type="entry name" value="alpha/beta-Hydrolases"/>
    <property type="match status" value="1"/>
</dbReference>
<dbReference type="InterPro" id="IPR029058">
    <property type="entry name" value="AB_hydrolase_fold"/>
</dbReference>
<reference evidence="2" key="1">
    <citation type="journal article" date="2013" name="Syst. Appl. Microbiol.">
        <title>New insights into the archaeal diversity of a hypersaline microbial mat obtained by a metagenomic approach.</title>
        <authorList>
            <person name="Lopez-Lopez A."/>
            <person name="Richter M."/>
            <person name="Pena A."/>
            <person name="Tamames J."/>
            <person name="Rossello-Mora R."/>
        </authorList>
    </citation>
    <scope>NUCLEOTIDE SEQUENCE</scope>
</reference>
<dbReference type="PANTHER" id="PTHR43358:SF4">
    <property type="entry name" value="ALPHA_BETA HYDROLASE FOLD-1 DOMAIN-CONTAINING PROTEIN"/>
    <property type="match status" value="1"/>
</dbReference>
<dbReference type="InterPro" id="IPR052920">
    <property type="entry name" value="DNA-binding_regulatory"/>
</dbReference>
<dbReference type="EMBL" id="JX684075">
    <property type="protein sequence ID" value="AGF92877.1"/>
    <property type="molecule type" value="Genomic_DNA"/>
</dbReference>
<evidence type="ECO:0000259" key="1">
    <source>
        <dbReference type="Pfam" id="PF12146"/>
    </source>
</evidence>
<gene>
    <name evidence="2" type="ORF">FLSS-3_0008</name>
</gene>
<dbReference type="Pfam" id="PF12146">
    <property type="entry name" value="Hydrolase_4"/>
    <property type="match status" value="1"/>
</dbReference>
<protein>
    <submittedName>
        <fullName evidence="2">Esterase/lipase/thioesterase family protein</fullName>
    </submittedName>
</protein>
<name>M1Q0W8_9ZZZZ</name>
<dbReference type="AlphaFoldDB" id="M1Q0W8"/>
<proteinExistence type="predicted"/>
<dbReference type="InterPro" id="IPR022742">
    <property type="entry name" value="Hydrolase_4"/>
</dbReference>
<feature type="domain" description="Serine aminopeptidase S33" evidence="1">
    <location>
        <begin position="75"/>
        <end position="188"/>
    </location>
</feature>